<accession>A0ABN2TX68</accession>
<organism evidence="2 3">
    <name type="scientific">Terrabacter terrae</name>
    <dbReference type="NCBI Taxonomy" id="318434"/>
    <lineage>
        <taxon>Bacteria</taxon>
        <taxon>Bacillati</taxon>
        <taxon>Actinomycetota</taxon>
        <taxon>Actinomycetes</taxon>
        <taxon>Micrococcales</taxon>
        <taxon>Intrasporangiaceae</taxon>
        <taxon>Terrabacter</taxon>
    </lineage>
</organism>
<dbReference type="EMBL" id="BAAANB010000001">
    <property type="protein sequence ID" value="GAA2022021.1"/>
    <property type="molecule type" value="Genomic_DNA"/>
</dbReference>
<name>A0ABN2TX68_9MICO</name>
<comment type="caution">
    <text evidence="2">The sequence shown here is derived from an EMBL/GenBank/DDBJ whole genome shotgun (WGS) entry which is preliminary data.</text>
</comment>
<keyword evidence="3" id="KW-1185">Reference proteome</keyword>
<evidence type="ECO:0000313" key="2">
    <source>
        <dbReference type="EMBL" id="GAA2022021.1"/>
    </source>
</evidence>
<dbReference type="Proteomes" id="UP001501285">
    <property type="component" value="Unassembled WGS sequence"/>
</dbReference>
<proteinExistence type="predicted"/>
<feature type="region of interest" description="Disordered" evidence="1">
    <location>
        <begin position="109"/>
        <end position="132"/>
    </location>
</feature>
<evidence type="ECO:0000313" key="3">
    <source>
        <dbReference type="Proteomes" id="UP001501285"/>
    </source>
</evidence>
<gene>
    <name evidence="2" type="ORF">GCM10009740_08630</name>
</gene>
<reference evidence="2 3" key="1">
    <citation type="journal article" date="2019" name="Int. J. Syst. Evol. Microbiol.">
        <title>The Global Catalogue of Microorganisms (GCM) 10K type strain sequencing project: providing services to taxonomists for standard genome sequencing and annotation.</title>
        <authorList>
            <consortium name="The Broad Institute Genomics Platform"/>
            <consortium name="The Broad Institute Genome Sequencing Center for Infectious Disease"/>
            <person name="Wu L."/>
            <person name="Ma J."/>
        </authorList>
    </citation>
    <scope>NUCLEOTIDE SEQUENCE [LARGE SCALE GENOMIC DNA]</scope>
    <source>
        <strain evidence="2 3">JCM 14283</strain>
    </source>
</reference>
<sequence>MKGVGGTAWQTTTGGFGFVGLVVRGLAVGPVRFVGGALVAAAVGVSSEGKTRGFSVTPGPTVTAACHGLHDGAAKGALPGTALGVLVAEAGDTAYVIGVTRASESAARRAPAAGIAHGRRREGSAGVIAGTD</sequence>
<evidence type="ECO:0000256" key="1">
    <source>
        <dbReference type="SAM" id="MobiDB-lite"/>
    </source>
</evidence>
<protein>
    <submittedName>
        <fullName evidence="2">Uncharacterized protein</fullName>
    </submittedName>
</protein>